<reference evidence="4" key="1">
    <citation type="submission" date="2017-02" db="UniProtKB">
        <authorList>
            <consortium name="WormBaseParasite"/>
        </authorList>
    </citation>
    <scope>IDENTIFICATION</scope>
</reference>
<evidence type="ECO:0000313" key="3">
    <source>
        <dbReference type="Proteomes" id="UP000276776"/>
    </source>
</evidence>
<feature type="transmembrane region" description="Helical" evidence="1">
    <location>
        <begin position="114"/>
        <end position="137"/>
    </location>
</feature>
<keyword evidence="1" id="KW-0812">Transmembrane</keyword>
<name>A0A0N5CQV3_THECL</name>
<sequence>MQCISPIYLKSSCHQWVMPSGCYRSPYRLYRPYQLEVPPPSALVNGSATLYRTPNLDVLSEINRRSRRLERIVFYQKILAITQVCEICQPIFFVVASFVLLFCVLRPTKCTSQIAIASLVATIAPLLIFPTHSPFVISMFNSF</sequence>
<dbReference type="EMBL" id="UYYF01000583">
    <property type="protein sequence ID" value="VDM98657.1"/>
    <property type="molecule type" value="Genomic_DNA"/>
</dbReference>
<dbReference type="Proteomes" id="UP000276776">
    <property type="component" value="Unassembled WGS sequence"/>
</dbReference>
<evidence type="ECO:0000313" key="4">
    <source>
        <dbReference type="WBParaSite" id="TCLT_0000260301-mRNA-1"/>
    </source>
</evidence>
<reference evidence="2 3" key="2">
    <citation type="submission" date="2018-11" db="EMBL/GenBank/DDBJ databases">
        <authorList>
            <consortium name="Pathogen Informatics"/>
        </authorList>
    </citation>
    <scope>NUCLEOTIDE SEQUENCE [LARGE SCALE GENOMIC DNA]</scope>
</reference>
<evidence type="ECO:0000313" key="2">
    <source>
        <dbReference type="EMBL" id="VDM98657.1"/>
    </source>
</evidence>
<accession>A0A0N5CQV3</accession>
<dbReference type="OrthoDB" id="5842565at2759"/>
<dbReference type="OMA" id="YTCRSPY"/>
<keyword evidence="1" id="KW-1133">Transmembrane helix</keyword>
<organism evidence="4">
    <name type="scientific">Thelazia callipaeda</name>
    <name type="common">Oriental eyeworm</name>
    <name type="synonym">Parasitic nematode</name>
    <dbReference type="NCBI Taxonomy" id="103827"/>
    <lineage>
        <taxon>Eukaryota</taxon>
        <taxon>Metazoa</taxon>
        <taxon>Ecdysozoa</taxon>
        <taxon>Nematoda</taxon>
        <taxon>Chromadorea</taxon>
        <taxon>Rhabditida</taxon>
        <taxon>Spirurina</taxon>
        <taxon>Spiruromorpha</taxon>
        <taxon>Thelazioidea</taxon>
        <taxon>Thelaziidae</taxon>
        <taxon>Thelazia</taxon>
    </lineage>
</organism>
<dbReference type="WBParaSite" id="TCLT_0000260301-mRNA-1">
    <property type="protein sequence ID" value="TCLT_0000260301-mRNA-1"/>
    <property type="gene ID" value="TCLT_0000260301"/>
</dbReference>
<evidence type="ECO:0000256" key="1">
    <source>
        <dbReference type="SAM" id="Phobius"/>
    </source>
</evidence>
<protein>
    <submittedName>
        <fullName evidence="4">G protein-coupled receptor</fullName>
    </submittedName>
</protein>
<keyword evidence="1" id="KW-0472">Membrane</keyword>
<gene>
    <name evidence="2" type="ORF">TCLT_LOCUS2604</name>
</gene>
<feature type="transmembrane region" description="Helical" evidence="1">
    <location>
        <begin position="74"/>
        <end position="102"/>
    </location>
</feature>
<dbReference type="AlphaFoldDB" id="A0A0N5CQV3"/>
<keyword evidence="3" id="KW-1185">Reference proteome</keyword>
<proteinExistence type="predicted"/>